<dbReference type="InterPro" id="IPR036427">
    <property type="entry name" value="Bromodomain-like_sf"/>
</dbReference>
<dbReference type="PROSITE" id="PS50014">
    <property type="entry name" value="BROMODOMAIN_2"/>
    <property type="match status" value="1"/>
</dbReference>
<organism evidence="4 5">
    <name type="scientific">Tritrichomonas foetus</name>
    <dbReference type="NCBI Taxonomy" id="1144522"/>
    <lineage>
        <taxon>Eukaryota</taxon>
        <taxon>Metamonada</taxon>
        <taxon>Parabasalia</taxon>
        <taxon>Tritrichomonadida</taxon>
        <taxon>Tritrichomonadidae</taxon>
        <taxon>Tritrichomonas</taxon>
    </lineage>
</organism>
<feature type="domain" description="Bromo" evidence="3">
    <location>
        <begin position="47"/>
        <end position="121"/>
    </location>
</feature>
<evidence type="ECO:0000313" key="4">
    <source>
        <dbReference type="EMBL" id="OHT10706.1"/>
    </source>
</evidence>
<dbReference type="GeneID" id="94835799"/>
<dbReference type="SMART" id="SM00297">
    <property type="entry name" value="BROMO"/>
    <property type="match status" value="1"/>
</dbReference>
<dbReference type="Proteomes" id="UP000179807">
    <property type="component" value="Unassembled WGS sequence"/>
</dbReference>
<evidence type="ECO:0000313" key="5">
    <source>
        <dbReference type="Proteomes" id="UP000179807"/>
    </source>
</evidence>
<gene>
    <name evidence="4" type="ORF">TRFO_19924</name>
</gene>
<dbReference type="Pfam" id="PF00439">
    <property type="entry name" value="Bromodomain"/>
    <property type="match status" value="1"/>
</dbReference>
<evidence type="ECO:0000256" key="1">
    <source>
        <dbReference type="ARBA" id="ARBA00023117"/>
    </source>
</evidence>
<dbReference type="OrthoDB" id="21449at2759"/>
<keyword evidence="1 2" id="KW-0103">Bromodomain</keyword>
<dbReference type="InterPro" id="IPR001487">
    <property type="entry name" value="Bromodomain"/>
</dbReference>
<evidence type="ECO:0000256" key="2">
    <source>
        <dbReference type="PROSITE-ProRule" id="PRU00035"/>
    </source>
</evidence>
<dbReference type="VEuPathDB" id="TrichDB:TRFO_19924"/>
<dbReference type="CDD" id="cd04369">
    <property type="entry name" value="Bromodomain"/>
    <property type="match status" value="1"/>
</dbReference>
<dbReference type="RefSeq" id="XP_068363842.1">
    <property type="nucleotide sequence ID" value="XM_068501095.1"/>
</dbReference>
<dbReference type="AlphaFoldDB" id="A0A1J4KI32"/>
<comment type="caution">
    <text evidence="4">The sequence shown here is derived from an EMBL/GenBank/DDBJ whole genome shotgun (WGS) entry which is preliminary data.</text>
</comment>
<name>A0A1J4KI32_9EUKA</name>
<dbReference type="EMBL" id="MLAK01000604">
    <property type="protein sequence ID" value="OHT10706.1"/>
    <property type="molecule type" value="Genomic_DNA"/>
</dbReference>
<dbReference type="PANTHER" id="PTHR45926">
    <property type="entry name" value="OSJNBA0053K19.4 PROTEIN"/>
    <property type="match status" value="1"/>
</dbReference>
<dbReference type="Gene3D" id="1.20.920.10">
    <property type="entry name" value="Bromodomain-like"/>
    <property type="match status" value="1"/>
</dbReference>
<dbReference type="SUPFAM" id="SSF47370">
    <property type="entry name" value="Bromodomain"/>
    <property type="match status" value="1"/>
</dbReference>
<accession>A0A1J4KI32</accession>
<sequence length="249" mass="28397">MCEKSDEIFQVNQNLNGEFHFTNRKMSISADDPYLLDQCIKITKEFIDNKLAMYFIEPFNPGPDKYAQAEYNSKIKKPMDLSTILKKLSRNAYLSIQDWADDVFLVFDNAVKFNDANSLVGGVAIYLKRQFEKKLKGIEALNVRNFENQLIKLNQLLNETLMNPPPSLSVDCKHQTDTGSLDNFTVARLDNLLKNLEKFASEAGNQEKILACLNSLTQEPKYDTSHEIDVAKLGRNELLALEKLINGHE</sequence>
<dbReference type="PRINTS" id="PR00503">
    <property type="entry name" value="BROMODOMAIN"/>
</dbReference>
<protein>
    <submittedName>
        <fullName evidence="4">Bromodomain containing protein</fullName>
    </submittedName>
</protein>
<proteinExistence type="predicted"/>
<evidence type="ECO:0000259" key="3">
    <source>
        <dbReference type="PROSITE" id="PS50014"/>
    </source>
</evidence>
<reference evidence="4" key="1">
    <citation type="submission" date="2016-10" db="EMBL/GenBank/DDBJ databases">
        <authorList>
            <person name="Benchimol M."/>
            <person name="Almeida L.G."/>
            <person name="Vasconcelos A.T."/>
            <person name="Perreira-Neves A."/>
            <person name="Rosa I.A."/>
            <person name="Tasca T."/>
            <person name="Bogo M.R."/>
            <person name="de Souza W."/>
        </authorList>
    </citation>
    <scope>NUCLEOTIDE SEQUENCE [LARGE SCALE GENOMIC DNA]</scope>
    <source>
        <strain evidence="4">K</strain>
    </source>
</reference>
<keyword evidence="5" id="KW-1185">Reference proteome</keyword>